<dbReference type="SUPFAM" id="SSF55144">
    <property type="entry name" value="LigT-like"/>
    <property type="match status" value="1"/>
</dbReference>
<dbReference type="KEGG" id="vg:26627466"/>
<dbReference type="GO" id="GO:0016787">
    <property type="term" value="F:hydrolase activity"/>
    <property type="evidence" value="ECO:0007669"/>
    <property type="project" value="UniProtKB-KW"/>
</dbReference>
<comment type="catalytic activity">
    <reaction evidence="8">
        <text>3',3'-cUAMP + H2O = U[3'-5']pAp[3'] + H(+)</text>
        <dbReference type="Rhea" id="RHEA:72835"/>
        <dbReference type="ChEBI" id="CHEBI:15377"/>
        <dbReference type="ChEBI" id="CHEBI:15378"/>
        <dbReference type="ChEBI" id="CHEBI:143809"/>
        <dbReference type="ChEBI" id="CHEBI:192498"/>
    </reaction>
    <physiologicalReaction direction="left-to-right" evidence="8">
        <dbReference type="Rhea" id="RHEA:72836"/>
    </physiologicalReaction>
</comment>
<reference evidence="10 11" key="1">
    <citation type="submission" date="2014-11" db="EMBL/GenBank/DDBJ databases">
        <title>Complete genome sequence of vB_YenM_TG1, a broad host range bacteriophage which infects Yersinia enterocolitica.</title>
        <authorList>
            <person name="Leon-Velarde C.G."/>
            <person name="Kropinski A.M."/>
            <person name="Chen S."/>
            <person name="Griffiths M.W."/>
            <person name="Odumeru J.A."/>
        </authorList>
    </citation>
    <scope>NUCLEOTIDE SEQUENCE [LARGE SCALE GENOMIC DNA]</scope>
</reference>
<evidence type="ECO:0000256" key="4">
    <source>
        <dbReference type="ARBA" id="ARBA00034244"/>
    </source>
</evidence>
<evidence type="ECO:0000313" key="11">
    <source>
        <dbReference type="Proteomes" id="UP000031805"/>
    </source>
</evidence>
<keyword evidence="1" id="KW-0378">Hydrolase</keyword>
<evidence type="ECO:0000256" key="7">
    <source>
        <dbReference type="ARBA" id="ARBA00034343"/>
    </source>
</evidence>
<keyword evidence="11" id="KW-1185">Reference proteome</keyword>
<dbReference type="RefSeq" id="YP_009200403.1">
    <property type="nucleotide sequence ID" value="NC_028820.1"/>
</dbReference>
<feature type="domain" description="Anti-CBASS protein Acb1-like C-terminal" evidence="9">
    <location>
        <begin position="9"/>
        <end position="150"/>
    </location>
</feature>
<comment type="similarity">
    <text evidence="6">Belongs to the anti-CBASS protein Acb1 family.</text>
</comment>
<evidence type="ECO:0000256" key="8">
    <source>
        <dbReference type="ARBA" id="ARBA00048123"/>
    </source>
</evidence>
<accession>A0A0B4ZXD2</accession>
<proteinExistence type="inferred from homology"/>
<comment type="catalytic activity">
    <reaction evidence="3">
        <text>3',3',3'-c-tri-AMP + H2O = A[3'-5']pA[3'-5']pAp[3'] + H(+)</text>
        <dbReference type="Rhea" id="RHEA:72859"/>
        <dbReference type="ChEBI" id="CHEBI:15377"/>
        <dbReference type="ChEBI" id="CHEBI:15378"/>
        <dbReference type="ChEBI" id="CHEBI:192523"/>
        <dbReference type="ChEBI" id="CHEBI:192530"/>
    </reaction>
    <physiologicalReaction direction="left-to-right" evidence="3">
        <dbReference type="Rhea" id="RHEA:72860"/>
    </physiologicalReaction>
</comment>
<organism evidence="10 11">
    <name type="scientific">Yersinia phage vB_YenM_TG1</name>
    <dbReference type="NCBI Taxonomy" id="1589265"/>
    <lineage>
        <taxon>Viruses</taxon>
        <taxon>Duplodnaviria</taxon>
        <taxon>Heunggongvirae</taxon>
        <taxon>Uroviricota</taxon>
        <taxon>Caudoviricetes</taxon>
        <taxon>Pantevenvirales</taxon>
        <taxon>Straboviridae</taxon>
        <taxon>Tevenvirinae</taxon>
        <taxon>Tegunavirus</taxon>
        <taxon>Tegunavirus yenmtg1</taxon>
    </lineage>
</organism>
<dbReference type="InterPro" id="IPR056175">
    <property type="entry name" value="Acb1-like_C"/>
</dbReference>
<dbReference type="InterPro" id="IPR009097">
    <property type="entry name" value="Cyclic_Pdiesterase"/>
</dbReference>
<evidence type="ECO:0000256" key="6">
    <source>
        <dbReference type="ARBA" id="ARBA00034316"/>
    </source>
</evidence>
<protein>
    <recommendedName>
        <fullName evidence="7">Anti-CBASS protein Acb1</fullName>
    </recommendedName>
</protein>
<evidence type="ECO:0000259" key="9">
    <source>
        <dbReference type="Pfam" id="PF23474"/>
    </source>
</evidence>
<dbReference type="GeneID" id="26627466"/>
<evidence type="ECO:0000256" key="1">
    <source>
        <dbReference type="ARBA" id="ARBA00022801"/>
    </source>
</evidence>
<comment type="catalytic activity">
    <reaction evidence="2">
        <text>3',3',3'-cAAG + H2O = G[3'-5']pA[3'-5']pAp[3'] + H(+)</text>
        <dbReference type="Rhea" id="RHEA:72863"/>
        <dbReference type="ChEBI" id="CHEBI:15377"/>
        <dbReference type="ChEBI" id="CHEBI:15378"/>
        <dbReference type="ChEBI" id="CHEBI:143810"/>
        <dbReference type="ChEBI" id="CHEBI:192532"/>
    </reaction>
    <physiologicalReaction direction="left-to-right" evidence="2">
        <dbReference type="Rhea" id="RHEA:72864"/>
    </physiologicalReaction>
</comment>
<evidence type="ECO:0000256" key="3">
    <source>
        <dbReference type="ARBA" id="ARBA00034240"/>
    </source>
</evidence>
<dbReference type="EMBL" id="KP202158">
    <property type="protein sequence ID" value="AJD81952.1"/>
    <property type="molecule type" value="Genomic_DNA"/>
</dbReference>
<evidence type="ECO:0000256" key="5">
    <source>
        <dbReference type="ARBA" id="ARBA00034283"/>
    </source>
</evidence>
<comment type="catalytic activity">
    <reaction evidence="4">
        <text>3',3',3'-cAAG + H2O = A[3'-5']pG[3'-5']pAp[3'] + H(+)</text>
        <dbReference type="Rhea" id="RHEA:72867"/>
        <dbReference type="ChEBI" id="CHEBI:15377"/>
        <dbReference type="ChEBI" id="CHEBI:15378"/>
        <dbReference type="ChEBI" id="CHEBI:143810"/>
        <dbReference type="ChEBI" id="CHEBI:192533"/>
    </reaction>
    <physiologicalReaction direction="left-to-right" evidence="4">
        <dbReference type="Rhea" id="RHEA:72868"/>
    </physiologicalReaction>
</comment>
<dbReference type="Proteomes" id="UP000031805">
    <property type="component" value="Segment"/>
</dbReference>
<gene>
    <name evidence="10" type="ORF">YenMTG1_142</name>
</gene>
<dbReference type="Pfam" id="PF23474">
    <property type="entry name" value="Acb1"/>
    <property type="match status" value="1"/>
</dbReference>
<evidence type="ECO:0000256" key="2">
    <source>
        <dbReference type="ARBA" id="ARBA00034233"/>
    </source>
</evidence>
<sequence length="153" mass="17457">MLTFDEAAEGLYVAAKYSELTLDAIEMLQRELKVPNPVPREKIHSTICYSRVMVPYSVASGSFEVATSGHLEVWNHGSSPLLVLVLDSDYLRCRHQYARAIGATHDFPDYTPHITLGYNVGVLKYPKEKYPIRVVLDREYKEPLKLDWADDLK</sequence>
<evidence type="ECO:0000313" key="10">
    <source>
        <dbReference type="EMBL" id="AJD81952.1"/>
    </source>
</evidence>
<name>A0A0B4ZXD2_9CAUD</name>
<comment type="catalytic activity">
    <reaction evidence="5">
        <text>3',3'-cGAMP + H2O = G[3'-5']pAp[3'] + H(+)</text>
        <dbReference type="Rhea" id="RHEA:72831"/>
        <dbReference type="ChEBI" id="CHEBI:15377"/>
        <dbReference type="ChEBI" id="CHEBI:15378"/>
        <dbReference type="ChEBI" id="CHEBI:71501"/>
        <dbReference type="ChEBI" id="CHEBI:192497"/>
    </reaction>
    <physiologicalReaction direction="left-to-right" evidence="5">
        <dbReference type="Rhea" id="RHEA:72832"/>
    </physiologicalReaction>
</comment>